<dbReference type="PANTHER" id="PTHR33090">
    <property type="entry name" value="DUF3774 DOMAIN PROTEIN-RELATED"/>
    <property type="match status" value="1"/>
</dbReference>
<dbReference type="Pfam" id="PF12609">
    <property type="entry name" value="DUF3774"/>
    <property type="match status" value="1"/>
</dbReference>
<keyword evidence="1" id="KW-0732">Signal</keyword>
<feature type="signal peptide" evidence="1">
    <location>
        <begin position="1"/>
        <end position="21"/>
    </location>
</feature>
<gene>
    <name evidence="2" type="ORF">EJD97_019744</name>
</gene>
<accession>A0A6N2B0M1</accession>
<dbReference type="InterPro" id="IPR022251">
    <property type="entry name" value="DUF3774_wound-induced"/>
</dbReference>
<sequence>MSSSRRALSWIVASSIGAVEALKDQGFARWNYTMRLLQQHAKANYNYLTKKKLFGKSSTIHVSNKMIMNMKDKKLKQSEESLRNVMYLSCWDLIDKTS</sequence>
<dbReference type="EMBL" id="RXGB01005618">
    <property type="protein sequence ID" value="TMW87588.1"/>
    <property type="molecule type" value="Genomic_DNA"/>
</dbReference>
<organism evidence="2">
    <name type="scientific">Solanum chilense</name>
    <name type="common">Tomato</name>
    <name type="synonym">Lycopersicon chilense</name>
    <dbReference type="NCBI Taxonomy" id="4083"/>
    <lineage>
        <taxon>Eukaryota</taxon>
        <taxon>Viridiplantae</taxon>
        <taxon>Streptophyta</taxon>
        <taxon>Embryophyta</taxon>
        <taxon>Tracheophyta</taxon>
        <taxon>Spermatophyta</taxon>
        <taxon>Magnoliopsida</taxon>
        <taxon>eudicotyledons</taxon>
        <taxon>Gunneridae</taxon>
        <taxon>Pentapetalae</taxon>
        <taxon>asterids</taxon>
        <taxon>lamiids</taxon>
        <taxon>Solanales</taxon>
        <taxon>Solanaceae</taxon>
        <taxon>Solanoideae</taxon>
        <taxon>Solaneae</taxon>
        <taxon>Solanum</taxon>
        <taxon>Solanum subgen. Lycopersicon</taxon>
    </lineage>
</organism>
<evidence type="ECO:0000256" key="1">
    <source>
        <dbReference type="SAM" id="SignalP"/>
    </source>
</evidence>
<evidence type="ECO:0000313" key="2">
    <source>
        <dbReference type="EMBL" id="TMW87588.1"/>
    </source>
</evidence>
<comment type="caution">
    <text evidence="2">The sequence shown here is derived from an EMBL/GenBank/DDBJ whole genome shotgun (WGS) entry which is preliminary data.</text>
</comment>
<name>A0A6N2B0M1_SOLCI</name>
<dbReference type="AlphaFoldDB" id="A0A6N2B0M1"/>
<proteinExistence type="predicted"/>
<reference evidence="2" key="1">
    <citation type="submission" date="2019-05" db="EMBL/GenBank/DDBJ databases">
        <title>The de novo reference genome and transcriptome assemblies of the wild tomato species Solanum chilense.</title>
        <authorList>
            <person name="Stam R."/>
            <person name="Nosenko T."/>
            <person name="Hoerger A.C."/>
            <person name="Stephan W."/>
            <person name="Seidel M.A."/>
            <person name="Kuhn J.M.M."/>
            <person name="Haberer G."/>
            <person name="Tellier A."/>
        </authorList>
    </citation>
    <scope>NUCLEOTIDE SEQUENCE</scope>
    <source>
        <tissue evidence="2">Mature leaves</tissue>
    </source>
</reference>
<feature type="chain" id="PRO_5026894538" description="Wound-responsive family protein" evidence="1">
    <location>
        <begin position="22"/>
        <end position="98"/>
    </location>
</feature>
<evidence type="ECO:0008006" key="3">
    <source>
        <dbReference type="Google" id="ProtNLM"/>
    </source>
</evidence>
<protein>
    <recommendedName>
        <fullName evidence="3">Wound-responsive family protein</fullName>
    </recommendedName>
</protein>